<reference evidence="3" key="1">
    <citation type="submission" date="2017-02" db="UniProtKB">
        <authorList>
            <consortium name="WormBaseParasite"/>
        </authorList>
    </citation>
    <scope>IDENTIFICATION</scope>
</reference>
<accession>A0A0N5CYR8</accession>
<evidence type="ECO:0000313" key="1">
    <source>
        <dbReference type="EMBL" id="VDN02855.1"/>
    </source>
</evidence>
<name>A0A0N5CYR8_THECL</name>
<dbReference type="AlphaFoldDB" id="A0A0N5CYR8"/>
<dbReference type="WBParaSite" id="TCLT_0000560201-mRNA-1">
    <property type="protein sequence ID" value="TCLT_0000560201-mRNA-1"/>
    <property type="gene ID" value="TCLT_0000560201"/>
</dbReference>
<dbReference type="Proteomes" id="UP000276776">
    <property type="component" value="Unassembled WGS sequence"/>
</dbReference>
<protein>
    <submittedName>
        <fullName evidence="3">Secreted protein</fullName>
    </submittedName>
</protein>
<evidence type="ECO:0000313" key="3">
    <source>
        <dbReference type="WBParaSite" id="TCLT_0000560201-mRNA-1"/>
    </source>
</evidence>
<reference evidence="1 2" key="2">
    <citation type="submission" date="2018-11" db="EMBL/GenBank/DDBJ databases">
        <authorList>
            <consortium name="Pathogen Informatics"/>
        </authorList>
    </citation>
    <scope>NUCLEOTIDE SEQUENCE [LARGE SCALE GENOMIC DNA]</scope>
</reference>
<proteinExistence type="predicted"/>
<organism evidence="3">
    <name type="scientific">Thelazia callipaeda</name>
    <name type="common">Oriental eyeworm</name>
    <name type="synonym">Parasitic nematode</name>
    <dbReference type="NCBI Taxonomy" id="103827"/>
    <lineage>
        <taxon>Eukaryota</taxon>
        <taxon>Metazoa</taxon>
        <taxon>Ecdysozoa</taxon>
        <taxon>Nematoda</taxon>
        <taxon>Chromadorea</taxon>
        <taxon>Rhabditida</taxon>
        <taxon>Spirurina</taxon>
        <taxon>Spiruromorpha</taxon>
        <taxon>Thelazioidea</taxon>
        <taxon>Thelaziidae</taxon>
        <taxon>Thelazia</taxon>
    </lineage>
</organism>
<keyword evidence="2" id="KW-1185">Reference proteome</keyword>
<sequence>MNLSHKAINAIWASMFIPYNLCILTRGCSPPTERYYHGHETICMGRTNIGLGLVYDMIKAICTVSTPVCCWSSLKAIVSMACNKINFSGGAEIRHHV</sequence>
<evidence type="ECO:0000313" key="2">
    <source>
        <dbReference type="Proteomes" id="UP000276776"/>
    </source>
</evidence>
<gene>
    <name evidence="1" type="ORF">TCLT_LOCUS5591</name>
</gene>
<dbReference type="EMBL" id="UYYF01004349">
    <property type="protein sequence ID" value="VDN02855.1"/>
    <property type="molecule type" value="Genomic_DNA"/>
</dbReference>